<gene>
    <name evidence="19" type="ORF">RMCC_0949</name>
</gene>
<evidence type="ECO:0000256" key="6">
    <source>
        <dbReference type="ARBA" id="ARBA00022630"/>
    </source>
</evidence>
<dbReference type="PROSITE" id="PS00076">
    <property type="entry name" value="PYRIDINE_REDOX_1"/>
    <property type="match status" value="1"/>
</dbReference>
<dbReference type="GO" id="GO:0006103">
    <property type="term" value="P:2-oxoglutarate metabolic process"/>
    <property type="evidence" value="ECO:0007669"/>
    <property type="project" value="TreeGrafter"/>
</dbReference>
<feature type="binding site" evidence="14">
    <location>
        <position position="208"/>
    </location>
    <ligand>
        <name>NAD(+)</name>
        <dbReference type="ChEBI" id="CHEBI:57540"/>
    </ligand>
</feature>
<organism evidence="19 20">
    <name type="scientific">Mycolicibacterium canariasense</name>
    <name type="common">Mycobacterium canariasense</name>
    <dbReference type="NCBI Taxonomy" id="228230"/>
    <lineage>
        <taxon>Bacteria</taxon>
        <taxon>Bacillati</taxon>
        <taxon>Actinomycetota</taxon>
        <taxon>Actinomycetes</taxon>
        <taxon>Mycobacteriales</taxon>
        <taxon>Mycobacteriaceae</taxon>
        <taxon>Mycolicibacterium</taxon>
    </lineage>
</organism>
<name>A0A100W9B3_MYCCR</name>
<dbReference type="GO" id="GO:0005737">
    <property type="term" value="C:cytoplasm"/>
    <property type="evidence" value="ECO:0007669"/>
    <property type="project" value="UniProtKB-SubCell"/>
</dbReference>
<comment type="cofactor">
    <cofactor evidence="14 16">
        <name>FAD</name>
        <dbReference type="ChEBI" id="CHEBI:57692"/>
    </cofactor>
    <text evidence="14 16">Binds 1 FAD per subunit.</text>
</comment>
<evidence type="ECO:0000256" key="4">
    <source>
        <dbReference type="ARBA" id="ARBA00016961"/>
    </source>
</evidence>
<evidence type="ECO:0000256" key="8">
    <source>
        <dbReference type="ARBA" id="ARBA00023002"/>
    </source>
</evidence>
<dbReference type="Pfam" id="PF02852">
    <property type="entry name" value="Pyr_redox_dim"/>
    <property type="match status" value="1"/>
</dbReference>
<dbReference type="InterPro" id="IPR004099">
    <property type="entry name" value="Pyr_nucl-diS_OxRdtase_dimer"/>
</dbReference>
<dbReference type="InterPro" id="IPR050151">
    <property type="entry name" value="Class-I_Pyr_Nuc-Dis_Oxidored"/>
</dbReference>
<dbReference type="SUPFAM" id="SSF51905">
    <property type="entry name" value="FAD/NAD(P)-binding domain"/>
    <property type="match status" value="1"/>
</dbReference>
<proteinExistence type="inferred from homology"/>
<dbReference type="GO" id="GO:0004148">
    <property type="term" value="F:dihydrolipoyl dehydrogenase (NADH) activity"/>
    <property type="evidence" value="ECO:0007669"/>
    <property type="project" value="UniProtKB-EC"/>
</dbReference>
<feature type="binding site" evidence="14">
    <location>
        <position position="56"/>
    </location>
    <ligand>
        <name>FAD</name>
        <dbReference type="ChEBI" id="CHEBI:57692"/>
    </ligand>
</feature>
<evidence type="ECO:0000256" key="14">
    <source>
        <dbReference type="PIRSR" id="PIRSR000350-3"/>
    </source>
</evidence>
<keyword evidence="9 14" id="KW-0520">NAD</keyword>
<keyword evidence="6 16" id="KW-0285">Flavoprotein</keyword>
<evidence type="ECO:0000259" key="18">
    <source>
        <dbReference type="Pfam" id="PF07992"/>
    </source>
</evidence>
<dbReference type="GO" id="GO:0050660">
    <property type="term" value="F:flavin adenine dinucleotide binding"/>
    <property type="evidence" value="ECO:0007669"/>
    <property type="project" value="InterPro"/>
</dbReference>
<feature type="domain" description="FAD/NAD(P)-binding" evidence="18">
    <location>
        <begin position="10"/>
        <end position="327"/>
    </location>
</feature>
<evidence type="ECO:0000256" key="10">
    <source>
        <dbReference type="ARBA" id="ARBA00023157"/>
    </source>
</evidence>
<dbReference type="EMBL" id="BCSY01000029">
    <property type="protein sequence ID" value="GAS93983.1"/>
    <property type="molecule type" value="Genomic_DNA"/>
</dbReference>
<feature type="binding site" evidence="14">
    <location>
        <position position="119"/>
    </location>
    <ligand>
        <name>FAD</name>
        <dbReference type="ChEBI" id="CHEBI:57692"/>
    </ligand>
</feature>
<accession>A0A100W9B3</accession>
<feature type="active site" description="Proton acceptor" evidence="13">
    <location>
        <position position="443"/>
    </location>
</feature>
<dbReference type="InterPro" id="IPR036188">
    <property type="entry name" value="FAD/NAD-bd_sf"/>
</dbReference>
<dbReference type="STRING" id="228230.RMCC_0949"/>
<keyword evidence="10" id="KW-1015">Disulfide bond</keyword>
<comment type="similarity">
    <text evidence="2 16">Belongs to the class-I pyridine nucleotide-disulfide oxidoreductase family.</text>
</comment>
<keyword evidence="14" id="KW-0547">Nucleotide-binding</keyword>
<dbReference type="Gene3D" id="3.30.390.30">
    <property type="match status" value="1"/>
</dbReference>
<sequence length="466" mass="48127">MSGMDDTFDFDLIVLGGGSGGYAAALRAAELGMRVAIIEKDKLGGTCLHRGCIPTKALLQSAEVAETVRESAHFGIQASLDHIDTDGVRRYRDGVVDALFRGLSGLVAGRGIALIAGTGRLTSPTTVTVTLPDGGERTLAGAHIVVATGSVPRHIPGVTADGRRIITSDDALNLDAVPRSAIVLGGGAIGCEFATVWHAFGADVTIVEAFPHLVPLEDEAAGRSLEKAFTRQGISLRLGAKVTDATPSAEGVTVTLDDGSALSADLVLVAIGRAPVTEGIGLENVGLETDRGYLKVDEHCRTSVPSIFAVGDVIPTLALAHVGFAEGIMVAETLAGLNPAAIDYLGIPRVTYSHPEVASVGLTTKVATERGYEVDEAVYDLAGNGKARILGASGIVKVVAARGGPVLGVHMVGKRVGELISEAQLIVNWDARPDEVAQHIHAHPTLSEAVGEAHLALAGKPLHTHS</sequence>
<dbReference type="PIRSF" id="PIRSF000350">
    <property type="entry name" value="Mercury_reductase_MerA"/>
    <property type="match status" value="1"/>
</dbReference>
<evidence type="ECO:0000256" key="2">
    <source>
        <dbReference type="ARBA" id="ARBA00007532"/>
    </source>
</evidence>
<dbReference type="PRINTS" id="PR00368">
    <property type="entry name" value="FADPNR"/>
</dbReference>
<evidence type="ECO:0000256" key="9">
    <source>
        <dbReference type="ARBA" id="ARBA00023027"/>
    </source>
</evidence>
<evidence type="ECO:0000256" key="3">
    <source>
        <dbReference type="ARBA" id="ARBA00012608"/>
    </source>
</evidence>
<keyword evidence="11 16" id="KW-0676">Redox-active center</keyword>
<dbReference type="InterPro" id="IPR001100">
    <property type="entry name" value="Pyr_nuc-diS_OxRdtase"/>
</dbReference>
<feature type="binding site" evidence="14">
    <location>
        <begin position="148"/>
        <end position="150"/>
    </location>
    <ligand>
        <name>FAD</name>
        <dbReference type="ChEBI" id="CHEBI:57692"/>
    </ligand>
</feature>
<dbReference type="PANTHER" id="PTHR22912:SF217">
    <property type="entry name" value="DIHYDROLIPOYL DEHYDROGENASE"/>
    <property type="match status" value="1"/>
</dbReference>
<evidence type="ECO:0000256" key="1">
    <source>
        <dbReference type="ARBA" id="ARBA00004496"/>
    </source>
</evidence>
<evidence type="ECO:0000256" key="11">
    <source>
        <dbReference type="ARBA" id="ARBA00023284"/>
    </source>
</evidence>
<dbReference type="Proteomes" id="UP000069443">
    <property type="component" value="Unassembled WGS sequence"/>
</dbReference>
<dbReference type="EC" id="1.8.1.4" evidence="3 16"/>
<dbReference type="InterPro" id="IPR006258">
    <property type="entry name" value="Lipoamide_DH"/>
</dbReference>
<dbReference type="FunFam" id="3.30.390.30:FF:000001">
    <property type="entry name" value="Dihydrolipoyl dehydrogenase"/>
    <property type="match status" value="1"/>
</dbReference>
<comment type="caution">
    <text evidence="19">The sequence shown here is derived from an EMBL/GenBank/DDBJ whole genome shotgun (WGS) entry which is preliminary data.</text>
</comment>
<feature type="disulfide bond" description="Redox-active" evidence="15">
    <location>
        <begin position="47"/>
        <end position="52"/>
    </location>
</feature>
<dbReference type="Pfam" id="PF07992">
    <property type="entry name" value="Pyr_redox_2"/>
    <property type="match status" value="1"/>
</dbReference>
<dbReference type="AlphaFoldDB" id="A0A100W9B3"/>
<dbReference type="InterPro" id="IPR012999">
    <property type="entry name" value="Pyr_OxRdtase_I_AS"/>
</dbReference>
<evidence type="ECO:0000256" key="16">
    <source>
        <dbReference type="RuleBase" id="RU003692"/>
    </source>
</evidence>
<dbReference type="RefSeq" id="WP_234811892.1">
    <property type="nucleotide sequence ID" value="NZ_CATORR010000004.1"/>
</dbReference>
<evidence type="ECO:0000256" key="12">
    <source>
        <dbReference type="ARBA" id="ARBA00049187"/>
    </source>
</evidence>
<dbReference type="InterPro" id="IPR016156">
    <property type="entry name" value="FAD/NAD-linked_Rdtase_dimer_sf"/>
</dbReference>
<dbReference type="PANTHER" id="PTHR22912">
    <property type="entry name" value="DISULFIDE OXIDOREDUCTASE"/>
    <property type="match status" value="1"/>
</dbReference>
<keyword evidence="8 16" id="KW-0560">Oxidoreductase</keyword>
<dbReference type="NCBIfam" id="TIGR01350">
    <property type="entry name" value="lipoamide_DH"/>
    <property type="match status" value="1"/>
</dbReference>
<comment type="catalytic activity">
    <reaction evidence="12 16">
        <text>N(6)-[(R)-dihydrolipoyl]-L-lysyl-[protein] + NAD(+) = N(6)-[(R)-lipoyl]-L-lysyl-[protein] + NADH + H(+)</text>
        <dbReference type="Rhea" id="RHEA:15045"/>
        <dbReference type="Rhea" id="RHEA-COMP:10474"/>
        <dbReference type="Rhea" id="RHEA-COMP:10475"/>
        <dbReference type="ChEBI" id="CHEBI:15378"/>
        <dbReference type="ChEBI" id="CHEBI:57540"/>
        <dbReference type="ChEBI" id="CHEBI:57945"/>
        <dbReference type="ChEBI" id="CHEBI:83099"/>
        <dbReference type="ChEBI" id="CHEBI:83100"/>
        <dbReference type="EC" id="1.8.1.4"/>
    </reaction>
</comment>
<evidence type="ECO:0000259" key="17">
    <source>
        <dbReference type="Pfam" id="PF02852"/>
    </source>
</evidence>
<dbReference type="PRINTS" id="PR00411">
    <property type="entry name" value="PNDRDTASEI"/>
</dbReference>
<dbReference type="InterPro" id="IPR023753">
    <property type="entry name" value="FAD/NAD-binding_dom"/>
</dbReference>
<reference evidence="20" key="2">
    <citation type="submission" date="2016-02" db="EMBL/GenBank/DDBJ databases">
        <title>Draft genome sequence of five rapidly growing Mycobacterium species.</title>
        <authorList>
            <person name="Katahira K."/>
            <person name="Gotou Y."/>
            <person name="Iida K."/>
            <person name="Ogura Y."/>
            <person name="Hayashi T."/>
        </authorList>
    </citation>
    <scope>NUCLEOTIDE SEQUENCE [LARGE SCALE GENOMIC DNA]</scope>
    <source>
        <strain evidence="20">JCM15298</strain>
    </source>
</reference>
<evidence type="ECO:0000256" key="5">
    <source>
        <dbReference type="ARBA" id="ARBA00022490"/>
    </source>
</evidence>
<evidence type="ECO:0000313" key="20">
    <source>
        <dbReference type="Proteomes" id="UP000069443"/>
    </source>
</evidence>
<feature type="binding site" evidence="14">
    <location>
        <position position="272"/>
    </location>
    <ligand>
        <name>NAD(+)</name>
        <dbReference type="ChEBI" id="CHEBI:57540"/>
    </ligand>
</feature>
<dbReference type="Gene3D" id="3.50.50.60">
    <property type="entry name" value="FAD/NAD(P)-binding domain"/>
    <property type="match status" value="2"/>
</dbReference>
<dbReference type="SUPFAM" id="SSF55424">
    <property type="entry name" value="FAD/NAD-linked reductases, dimerisation (C-terminal) domain"/>
    <property type="match status" value="1"/>
</dbReference>
<evidence type="ECO:0000256" key="13">
    <source>
        <dbReference type="PIRSR" id="PIRSR000350-2"/>
    </source>
</evidence>
<comment type="miscellaneous">
    <text evidence="16">The active site is a redox-active disulfide bond.</text>
</comment>
<protein>
    <recommendedName>
        <fullName evidence="4 16">Dihydrolipoyl dehydrogenase</fullName>
        <ecNumber evidence="3 16">1.8.1.4</ecNumber>
    </recommendedName>
</protein>
<evidence type="ECO:0000256" key="7">
    <source>
        <dbReference type="ARBA" id="ARBA00022827"/>
    </source>
</evidence>
<evidence type="ECO:0000313" key="19">
    <source>
        <dbReference type="EMBL" id="GAS93983.1"/>
    </source>
</evidence>
<feature type="binding site" evidence="14">
    <location>
        <position position="312"/>
    </location>
    <ligand>
        <name>FAD</name>
        <dbReference type="ChEBI" id="CHEBI:57692"/>
    </ligand>
</feature>
<keyword evidence="5" id="KW-0963">Cytoplasm</keyword>
<reference evidence="20" key="1">
    <citation type="journal article" date="2016" name="Genome Announc.">
        <title>Draft Genome Sequences of Five Rapidly Growing Mycobacterium Species, M. thermoresistibile, M. fortuitum subsp. acetamidolyticum, M. canariasense, M. brisbanense, and M. novocastrense.</title>
        <authorList>
            <person name="Katahira K."/>
            <person name="Ogura Y."/>
            <person name="Gotoh Y."/>
            <person name="Hayashi T."/>
        </authorList>
    </citation>
    <scope>NUCLEOTIDE SEQUENCE [LARGE SCALE GENOMIC DNA]</scope>
    <source>
        <strain evidence="20">JCM15298</strain>
    </source>
</reference>
<feature type="domain" description="Pyridine nucleotide-disulphide oxidoreductase dimerisation" evidence="17">
    <location>
        <begin position="347"/>
        <end position="453"/>
    </location>
</feature>
<feature type="binding site" evidence="14">
    <location>
        <begin position="185"/>
        <end position="192"/>
    </location>
    <ligand>
        <name>NAD(+)</name>
        <dbReference type="ChEBI" id="CHEBI:57540"/>
    </ligand>
</feature>
<keyword evidence="7 14" id="KW-0274">FAD</keyword>
<keyword evidence="20" id="KW-1185">Reference proteome</keyword>
<comment type="subcellular location">
    <subcellularLocation>
        <location evidence="1">Cytoplasm</location>
    </subcellularLocation>
</comment>
<evidence type="ECO:0000256" key="15">
    <source>
        <dbReference type="PIRSR" id="PIRSR000350-4"/>
    </source>
</evidence>